<keyword evidence="3" id="KW-1185">Reference proteome</keyword>
<sequence>MRDDLLWWWPILQTHQLNGVSLENCNALPPPDVVVEMNASDFGLCALNEFAQEALTYTFTPTERELISEFNAGAASGCDINFRELHSCAFAVHAWGARWSMDTPINGRPRYVHFRIDNTSAVA</sequence>
<accession>A0A329RQN1</accession>
<protein>
    <submittedName>
        <fullName evidence="2">Uncharacterized protein</fullName>
    </submittedName>
</protein>
<reference evidence="1" key="2">
    <citation type="submission" date="2018-10" db="EMBL/GenBank/DDBJ databases">
        <title>Effector identification in a new, highly contiguous assembly of the strawberry crown rot pathogen Phytophthora cactorum.</title>
        <authorList>
            <person name="Armitage A.D."/>
            <person name="Nellist C.F."/>
            <person name="Bates H."/>
            <person name="Vickerstaff R.J."/>
            <person name="Harrison R.J."/>
        </authorList>
    </citation>
    <scope>NUCLEOTIDE SEQUENCE</scope>
    <source>
        <strain evidence="1">4040</strain>
    </source>
</reference>
<organism evidence="2 3">
    <name type="scientific">Phytophthora cactorum</name>
    <dbReference type="NCBI Taxonomy" id="29920"/>
    <lineage>
        <taxon>Eukaryota</taxon>
        <taxon>Sar</taxon>
        <taxon>Stramenopiles</taxon>
        <taxon>Oomycota</taxon>
        <taxon>Peronosporomycetes</taxon>
        <taxon>Peronosporales</taxon>
        <taxon>Peronosporaceae</taxon>
        <taxon>Phytophthora</taxon>
    </lineage>
</organism>
<evidence type="ECO:0000313" key="1">
    <source>
        <dbReference type="EMBL" id="KAG2948959.1"/>
    </source>
</evidence>
<dbReference type="VEuPathDB" id="FungiDB:PC110_g18117"/>
<name>A0A329RQN1_9STRA</name>
<reference evidence="2 3" key="1">
    <citation type="submission" date="2018-01" db="EMBL/GenBank/DDBJ databases">
        <title>Draft genome of the strawberry crown rot pathogen Phytophthora cactorum.</title>
        <authorList>
            <person name="Armitage A.D."/>
            <person name="Lysoe E."/>
            <person name="Nellist C.F."/>
            <person name="Harrison R.J."/>
            <person name="Brurberg M.B."/>
        </authorList>
    </citation>
    <scope>NUCLEOTIDE SEQUENCE [LARGE SCALE GENOMIC DNA]</scope>
    <source>
        <strain evidence="2 3">10300</strain>
    </source>
</reference>
<evidence type="ECO:0000313" key="3">
    <source>
        <dbReference type="Proteomes" id="UP000251314"/>
    </source>
</evidence>
<comment type="caution">
    <text evidence="2">The sequence shown here is derived from an EMBL/GenBank/DDBJ whole genome shotgun (WGS) entry which is preliminary data.</text>
</comment>
<dbReference type="EMBL" id="MJFZ01000747">
    <property type="protein sequence ID" value="RAW25468.1"/>
    <property type="molecule type" value="Genomic_DNA"/>
</dbReference>
<evidence type="ECO:0000313" key="2">
    <source>
        <dbReference type="EMBL" id="RAW25468.1"/>
    </source>
</evidence>
<gene>
    <name evidence="2" type="ORF">PC110_g18117</name>
    <name evidence="1" type="ORF">PC117_g5648</name>
</gene>
<proteinExistence type="predicted"/>
<dbReference type="OrthoDB" id="101778at2759"/>
<dbReference type="EMBL" id="RCMK01000100">
    <property type="protein sequence ID" value="KAG2948959.1"/>
    <property type="molecule type" value="Genomic_DNA"/>
</dbReference>
<dbReference type="AlphaFoldDB" id="A0A329RQN1"/>
<dbReference type="Proteomes" id="UP000251314">
    <property type="component" value="Unassembled WGS sequence"/>
</dbReference>
<dbReference type="Proteomes" id="UP000736787">
    <property type="component" value="Unassembled WGS sequence"/>
</dbReference>